<dbReference type="Proteomes" id="UP000198284">
    <property type="component" value="Unassembled WGS sequence"/>
</dbReference>
<accession>A0A239HRF0</accession>
<dbReference type="RefSeq" id="WP_143131247.1">
    <property type="nucleotide sequence ID" value="NZ_FZOT01000007.1"/>
</dbReference>
<organism evidence="2 3">
    <name type="scientific">Noviherbaspirillum humi</name>
    <dbReference type="NCBI Taxonomy" id="1688639"/>
    <lineage>
        <taxon>Bacteria</taxon>
        <taxon>Pseudomonadati</taxon>
        <taxon>Pseudomonadota</taxon>
        <taxon>Betaproteobacteria</taxon>
        <taxon>Burkholderiales</taxon>
        <taxon>Oxalobacteraceae</taxon>
        <taxon>Noviherbaspirillum</taxon>
    </lineage>
</organism>
<keyword evidence="1" id="KW-0732">Signal</keyword>
<feature type="chain" id="PRO_5013303271" evidence="1">
    <location>
        <begin position="22"/>
        <end position="191"/>
    </location>
</feature>
<evidence type="ECO:0000256" key="1">
    <source>
        <dbReference type="SAM" id="SignalP"/>
    </source>
</evidence>
<reference evidence="2 3" key="1">
    <citation type="submission" date="2017-06" db="EMBL/GenBank/DDBJ databases">
        <authorList>
            <person name="Kim H.J."/>
            <person name="Triplett B.A."/>
        </authorList>
    </citation>
    <scope>NUCLEOTIDE SEQUENCE [LARGE SCALE GENOMIC DNA]</scope>
    <source>
        <strain evidence="2 3">U15</strain>
    </source>
</reference>
<name>A0A239HRF0_9BURK</name>
<proteinExistence type="predicted"/>
<dbReference type="EMBL" id="FZOT01000007">
    <property type="protein sequence ID" value="SNS83658.1"/>
    <property type="molecule type" value="Genomic_DNA"/>
</dbReference>
<keyword evidence="3" id="KW-1185">Reference proteome</keyword>
<dbReference type="OrthoDB" id="8924315at2"/>
<feature type="signal peptide" evidence="1">
    <location>
        <begin position="1"/>
        <end position="21"/>
    </location>
</feature>
<evidence type="ECO:0000313" key="2">
    <source>
        <dbReference type="EMBL" id="SNS83658.1"/>
    </source>
</evidence>
<dbReference type="PROSITE" id="PS51257">
    <property type="entry name" value="PROKAR_LIPOPROTEIN"/>
    <property type="match status" value="1"/>
</dbReference>
<gene>
    <name evidence="2" type="ORF">SAMN06265795_107119</name>
</gene>
<dbReference type="AlphaFoldDB" id="A0A239HRF0"/>
<protein>
    <submittedName>
        <fullName evidence="2">Uncharacterized protein</fullName>
    </submittedName>
</protein>
<evidence type="ECO:0000313" key="3">
    <source>
        <dbReference type="Proteomes" id="UP000198284"/>
    </source>
</evidence>
<sequence length="191" mass="18486">MKTSTTSLRLAAAAALISSLAACGGYSGVDLGGTVSGLTTNGLVLANGGSTVSVPANATSYKFPNQIGNQSAYSVTIQSQPARLTCGLVNASGTSSGVPVDYVNVTCTANTYTLGGSVNGLTGSGLVLANGTDTVSVAAGSTSFVFPTAVADGTSYGVAVLTQPAGQTCSVTNGTAVMGAGNVTNVVVNCL</sequence>